<dbReference type="PANTHER" id="PTHR30154:SF45">
    <property type="entry name" value="TRANSCRIPTIONAL REGULATORY PROTEIN (PROBABLY ASNC-FAMILY)-RELATED"/>
    <property type="match status" value="1"/>
</dbReference>
<dbReference type="EMBL" id="JAGSOV010000058">
    <property type="protein sequence ID" value="MCO1658745.1"/>
    <property type="molecule type" value="Genomic_DNA"/>
</dbReference>
<dbReference type="PRINTS" id="PR00033">
    <property type="entry name" value="HTHASNC"/>
</dbReference>
<dbReference type="PANTHER" id="PTHR30154">
    <property type="entry name" value="LEUCINE-RESPONSIVE REGULATORY PROTEIN"/>
    <property type="match status" value="1"/>
</dbReference>
<keyword evidence="3" id="KW-0804">Transcription</keyword>
<dbReference type="InterPro" id="IPR019885">
    <property type="entry name" value="Tscrpt_reg_HTH_AsnC-type_CS"/>
</dbReference>
<dbReference type="Pfam" id="PF13404">
    <property type="entry name" value="HTH_AsnC-type"/>
    <property type="match status" value="1"/>
</dbReference>
<dbReference type="Proteomes" id="UP001165283">
    <property type="component" value="Unassembled WGS sequence"/>
</dbReference>
<dbReference type="InterPro" id="IPR019887">
    <property type="entry name" value="Tscrpt_reg_AsnC/Lrp_C"/>
</dbReference>
<comment type="caution">
    <text evidence="5">The sequence shown here is derived from an EMBL/GenBank/DDBJ whole genome shotgun (WGS) entry which is preliminary data.</text>
</comment>
<evidence type="ECO:0000313" key="6">
    <source>
        <dbReference type="Proteomes" id="UP001165283"/>
    </source>
</evidence>
<dbReference type="SMART" id="SM00344">
    <property type="entry name" value="HTH_ASNC"/>
    <property type="match status" value="1"/>
</dbReference>
<proteinExistence type="predicted"/>
<gene>
    <name evidence="5" type="ORF">KDL28_27120</name>
</gene>
<evidence type="ECO:0000259" key="4">
    <source>
        <dbReference type="PROSITE" id="PS50956"/>
    </source>
</evidence>
<dbReference type="SUPFAM" id="SSF54909">
    <property type="entry name" value="Dimeric alpha+beta barrel"/>
    <property type="match status" value="1"/>
</dbReference>
<keyword evidence="6" id="KW-1185">Reference proteome</keyword>
<keyword evidence="1" id="KW-0805">Transcription regulation</keyword>
<accession>A0ABT1A6Z7</accession>
<dbReference type="SUPFAM" id="SSF46785">
    <property type="entry name" value="Winged helix' DNA-binding domain"/>
    <property type="match status" value="1"/>
</dbReference>
<feature type="domain" description="HTH asnC-type" evidence="4">
    <location>
        <begin position="15"/>
        <end position="76"/>
    </location>
</feature>
<protein>
    <submittedName>
        <fullName evidence="5">Lrp/AsnC family transcriptional regulator</fullName>
    </submittedName>
</protein>
<evidence type="ECO:0000256" key="2">
    <source>
        <dbReference type="ARBA" id="ARBA00023125"/>
    </source>
</evidence>
<evidence type="ECO:0000313" key="5">
    <source>
        <dbReference type="EMBL" id="MCO1658745.1"/>
    </source>
</evidence>
<evidence type="ECO:0000256" key="3">
    <source>
        <dbReference type="ARBA" id="ARBA00023163"/>
    </source>
</evidence>
<reference evidence="5" key="1">
    <citation type="submission" date="2021-04" db="EMBL/GenBank/DDBJ databases">
        <title>Pseudonocardia sp. nov., isolated from sandy soil of mangrove forest.</title>
        <authorList>
            <person name="Zan Z."/>
            <person name="Huang R."/>
            <person name="Liu W."/>
        </authorList>
    </citation>
    <scope>NUCLEOTIDE SEQUENCE</scope>
    <source>
        <strain evidence="5">S2-4</strain>
    </source>
</reference>
<dbReference type="InterPro" id="IPR019888">
    <property type="entry name" value="Tscrpt_reg_AsnC-like"/>
</dbReference>
<dbReference type="PROSITE" id="PS00519">
    <property type="entry name" value="HTH_ASNC_1"/>
    <property type="match status" value="1"/>
</dbReference>
<dbReference type="InterPro" id="IPR011008">
    <property type="entry name" value="Dimeric_a/b-barrel"/>
</dbReference>
<dbReference type="InterPro" id="IPR036390">
    <property type="entry name" value="WH_DNA-bd_sf"/>
</dbReference>
<dbReference type="InterPro" id="IPR000485">
    <property type="entry name" value="AsnC-type_HTH_dom"/>
</dbReference>
<sequence>MGPILPDRQDGRVRLDRLDQALIALLTEDARASYAELGTRVGLSASAAKRRVDRLRAEGAVTGFTVRLDPAALGWAVEGYVELFCTHSTSPRAIRDAVRRFPEVVDASTVSGDADAVLRILAADMRHFERVLEQIGAQPIVARTRSVLVLSPLLRRPAVPRPE</sequence>
<evidence type="ECO:0000256" key="1">
    <source>
        <dbReference type="ARBA" id="ARBA00023015"/>
    </source>
</evidence>
<dbReference type="InterPro" id="IPR036388">
    <property type="entry name" value="WH-like_DNA-bd_sf"/>
</dbReference>
<organism evidence="5 6">
    <name type="scientific">Pseudonocardia humida</name>
    <dbReference type="NCBI Taxonomy" id="2800819"/>
    <lineage>
        <taxon>Bacteria</taxon>
        <taxon>Bacillati</taxon>
        <taxon>Actinomycetota</taxon>
        <taxon>Actinomycetes</taxon>
        <taxon>Pseudonocardiales</taxon>
        <taxon>Pseudonocardiaceae</taxon>
        <taxon>Pseudonocardia</taxon>
    </lineage>
</organism>
<dbReference type="PROSITE" id="PS50956">
    <property type="entry name" value="HTH_ASNC_2"/>
    <property type="match status" value="1"/>
</dbReference>
<name>A0ABT1A6Z7_9PSEU</name>
<dbReference type="Gene3D" id="1.10.10.10">
    <property type="entry name" value="Winged helix-like DNA-binding domain superfamily/Winged helix DNA-binding domain"/>
    <property type="match status" value="1"/>
</dbReference>
<dbReference type="Gene3D" id="3.30.70.920">
    <property type="match status" value="1"/>
</dbReference>
<keyword evidence="2" id="KW-0238">DNA-binding</keyword>
<dbReference type="Pfam" id="PF01037">
    <property type="entry name" value="AsnC_trans_reg"/>
    <property type="match status" value="1"/>
</dbReference>